<dbReference type="InterPro" id="IPR050884">
    <property type="entry name" value="CNP_phosphodiesterase-III"/>
</dbReference>
<comment type="similarity">
    <text evidence="4">Belongs to the cyclic nucleotide phosphodiesterase class-III family.</text>
</comment>
<keyword evidence="3" id="KW-0408">Iron</keyword>
<proteinExistence type="inferred from homology"/>
<name>A0A399R9W8_9PROT</name>
<keyword evidence="7" id="KW-1185">Reference proteome</keyword>
<protein>
    <submittedName>
        <fullName evidence="6">Metallophosphoesterase</fullName>
    </submittedName>
</protein>
<evidence type="ECO:0000313" key="6">
    <source>
        <dbReference type="EMBL" id="RIJ26309.1"/>
    </source>
</evidence>
<dbReference type="GO" id="GO:0016787">
    <property type="term" value="F:hydrolase activity"/>
    <property type="evidence" value="ECO:0007669"/>
    <property type="project" value="UniProtKB-KW"/>
</dbReference>
<evidence type="ECO:0000256" key="2">
    <source>
        <dbReference type="ARBA" id="ARBA00022801"/>
    </source>
</evidence>
<dbReference type="PANTHER" id="PTHR42988:SF2">
    <property type="entry name" value="CYCLIC NUCLEOTIDE PHOSPHODIESTERASE CBUA0032-RELATED"/>
    <property type="match status" value="1"/>
</dbReference>
<accession>A0A399R9W8</accession>
<reference evidence="6 7" key="1">
    <citation type="submission" date="2018-08" db="EMBL/GenBank/DDBJ databases">
        <title>Henriciella mobilis sp. nov., isolated from seawater.</title>
        <authorList>
            <person name="Cheng H."/>
            <person name="Wu Y.-H."/>
            <person name="Xu X.-W."/>
            <person name="Guo L.-L."/>
        </authorList>
    </citation>
    <scope>NUCLEOTIDE SEQUENCE [LARGE SCALE GENOMIC DNA]</scope>
    <source>
        <strain evidence="6 7">CCUG66934</strain>
    </source>
</reference>
<dbReference type="OrthoDB" id="651281at2"/>
<evidence type="ECO:0000313" key="7">
    <source>
        <dbReference type="Proteomes" id="UP000265431"/>
    </source>
</evidence>
<dbReference type="Gene3D" id="3.60.21.10">
    <property type="match status" value="1"/>
</dbReference>
<dbReference type="GO" id="GO:0046872">
    <property type="term" value="F:metal ion binding"/>
    <property type="evidence" value="ECO:0007669"/>
    <property type="project" value="UniProtKB-KW"/>
</dbReference>
<dbReference type="InterPro" id="IPR029052">
    <property type="entry name" value="Metallo-depent_PP-like"/>
</dbReference>
<keyword evidence="1" id="KW-0479">Metal-binding</keyword>
<sequence>MSKIIQVADVHFGTENPRAISAFKATVDALEADALAVCGDLTQRGKHEEFEAARKWLDTFTIPKLVVAGNHDTPLLNLYERVVSPFERHDDYFDEFSAPVELDNAVLAGINTARGWQTRKNWAEGSVNLEDLDNAIATGDGVGRKTAFLICHHPFLSPPDAPMRTSTRRGRRASRRLAQSGFRYLLTGHVHVPSVTVVDHEQDAYIAVSAGTLSTRLRASPASFNLIDISGENCAVTIFNLHGDRFVPQKPHVLTPDFELKETHLSAD</sequence>
<dbReference type="RefSeq" id="WP_119377907.1">
    <property type="nucleotide sequence ID" value="NZ_QWGB01000002.1"/>
</dbReference>
<evidence type="ECO:0000256" key="4">
    <source>
        <dbReference type="ARBA" id="ARBA00025742"/>
    </source>
</evidence>
<evidence type="ECO:0000256" key="3">
    <source>
        <dbReference type="ARBA" id="ARBA00023004"/>
    </source>
</evidence>
<dbReference type="Proteomes" id="UP000265431">
    <property type="component" value="Unassembled WGS sequence"/>
</dbReference>
<gene>
    <name evidence="6" type="ORF">D1224_00060</name>
</gene>
<comment type="caution">
    <text evidence="6">The sequence shown here is derived from an EMBL/GenBank/DDBJ whole genome shotgun (WGS) entry which is preliminary data.</text>
</comment>
<dbReference type="AlphaFoldDB" id="A0A399R9W8"/>
<feature type="domain" description="Calcineurin-like phosphoesterase" evidence="5">
    <location>
        <begin position="3"/>
        <end position="193"/>
    </location>
</feature>
<dbReference type="PANTHER" id="PTHR42988">
    <property type="entry name" value="PHOSPHOHYDROLASE"/>
    <property type="match status" value="1"/>
</dbReference>
<keyword evidence="2" id="KW-0378">Hydrolase</keyword>
<dbReference type="SUPFAM" id="SSF56300">
    <property type="entry name" value="Metallo-dependent phosphatases"/>
    <property type="match status" value="1"/>
</dbReference>
<organism evidence="6 7">
    <name type="scientific">Henriciella barbarensis</name>
    <dbReference type="NCBI Taxonomy" id="86342"/>
    <lineage>
        <taxon>Bacteria</taxon>
        <taxon>Pseudomonadati</taxon>
        <taxon>Pseudomonadota</taxon>
        <taxon>Alphaproteobacteria</taxon>
        <taxon>Hyphomonadales</taxon>
        <taxon>Hyphomonadaceae</taxon>
        <taxon>Henriciella</taxon>
    </lineage>
</organism>
<evidence type="ECO:0000259" key="5">
    <source>
        <dbReference type="Pfam" id="PF00149"/>
    </source>
</evidence>
<dbReference type="EMBL" id="QWGB01000002">
    <property type="protein sequence ID" value="RIJ26309.1"/>
    <property type="molecule type" value="Genomic_DNA"/>
</dbReference>
<evidence type="ECO:0000256" key="1">
    <source>
        <dbReference type="ARBA" id="ARBA00022723"/>
    </source>
</evidence>
<dbReference type="Pfam" id="PF00149">
    <property type="entry name" value="Metallophos"/>
    <property type="match status" value="1"/>
</dbReference>
<dbReference type="InterPro" id="IPR004843">
    <property type="entry name" value="Calcineurin-like_PHP"/>
</dbReference>